<keyword evidence="1" id="KW-0175">Coiled coil</keyword>
<gene>
    <name evidence="2" type="ORF">DdX_18761</name>
</gene>
<evidence type="ECO:0000313" key="3">
    <source>
        <dbReference type="Proteomes" id="UP001201812"/>
    </source>
</evidence>
<dbReference type="Proteomes" id="UP001201812">
    <property type="component" value="Unassembled WGS sequence"/>
</dbReference>
<accession>A0AAD4MKZ1</accession>
<feature type="coiled-coil region" evidence="1">
    <location>
        <begin position="448"/>
        <end position="482"/>
    </location>
</feature>
<organism evidence="2 3">
    <name type="scientific">Ditylenchus destructor</name>
    <dbReference type="NCBI Taxonomy" id="166010"/>
    <lineage>
        <taxon>Eukaryota</taxon>
        <taxon>Metazoa</taxon>
        <taxon>Ecdysozoa</taxon>
        <taxon>Nematoda</taxon>
        <taxon>Chromadorea</taxon>
        <taxon>Rhabditida</taxon>
        <taxon>Tylenchina</taxon>
        <taxon>Tylenchomorpha</taxon>
        <taxon>Sphaerularioidea</taxon>
        <taxon>Anguinidae</taxon>
        <taxon>Anguininae</taxon>
        <taxon>Ditylenchus</taxon>
    </lineage>
</organism>
<sequence length="779" mass="89485">MIKELVYKSERDPIIKPPPEGIEIIKPPWGLIKDNTFRGQIIFVLEYFGMEAITKMRTKKNRIRFPEQQPDPNDAIVAFGVIVPQSEIEKWFVNRGITLESRVQYHPLSTLIPPGTILLEKALFDSYVDSTDVCILGPAQENSEVQKPWIGHLFCTQESSIVFYSQFGPTVKFSWASLEQFVTFLFHQLSCVKEVKTSAVNQNVVDSLKQKFGDDFPIYGITMRLQKTNDHKSPYLHCETISPLCKPGTNVDGLYNMLTCLQRNARADSILVPSEGLYPHSQDRAAVCHLSNNFVFGALKICAERAFETETNLLISSIEKFRTLPLFKSEIPTIAIESFSSIAFENIQPTLEPKVIRRKVDSQGAEYVYLFENGHNRISFCETPDYRQANFVSAQTRRTLSTLCVLAVVLLDYEGQRYNAIVCAADICLMEQSVEDKLLLDEHINRQAETEEDQKKEWEKMSEEQQKAYEETGKKIKEALEREQKFENLLVDASTANTEDKREENENRFYYGILKHKLLIKQDDDGCKVIRCTFVDNKVTFHEKWDRNQEQTNIEALIQFGGESSAVREKFLTRGHHSLNLLKEHVIESYRKPKTKDDQDREGGRHSLKELFHKKTEVNRDRYGTATIVEQKEGVLEYYCSQPCRHKSQNVCDCSERTSKDDTKRYNVQKIERLNAVGVGATYALHKMEEVFKAGQIMNPTEVQNALSDVFKVAYEERKKKFKEFCVKKERKTYENSEVDAGIPSCSRFRGFILLGLGLNGNKRHAGRAIPIETVDEPV</sequence>
<dbReference type="AlphaFoldDB" id="A0AAD4MKZ1"/>
<evidence type="ECO:0000313" key="2">
    <source>
        <dbReference type="EMBL" id="KAI1696990.1"/>
    </source>
</evidence>
<evidence type="ECO:0000256" key="1">
    <source>
        <dbReference type="SAM" id="Coils"/>
    </source>
</evidence>
<reference evidence="2" key="1">
    <citation type="submission" date="2022-01" db="EMBL/GenBank/DDBJ databases">
        <title>Genome Sequence Resource for Two Populations of Ditylenchus destructor, the Migratory Endoparasitic Phytonematode.</title>
        <authorList>
            <person name="Zhang H."/>
            <person name="Lin R."/>
            <person name="Xie B."/>
        </authorList>
    </citation>
    <scope>NUCLEOTIDE SEQUENCE</scope>
    <source>
        <strain evidence="2">BazhouSP</strain>
    </source>
</reference>
<keyword evidence="3" id="KW-1185">Reference proteome</keyword>
<protein>
    <submittedName>
        <fullName evidence="2">Uncharacterized protein</fullName>
    </submittedName>
</protein>
<dbReference type="EMBL" id="JAKKPZ010000294">
    <property type="protein sequence ID" value="KAI1696990.1"/>
    <property type="molecule type" value="Genomic_DNA"/>
</dbReference>
<comment type="caution">
    <text evidence="2">The sequence shown here is derived from an EMBL/GenBank/DDBJ whole genome shotgun (WGS) entry which is preliminary data.</text>
</comment>
<proteinExistence type="predicted"/>
<name>A0AAD4MKZ1_9BILA</name>